<dbReference type="AlphaFoldDB" id="A0A4Q0YTE2"/>
<evidence type="ECO:0000313" key="1">
    <source>
        <dbReference type="EMBL" id="RXJ72271.1"/>
    </source>
</evidence>
<reference evidence="1 2" key="1">
    <citation type="submission" date="2017-10" db="EMBL/GenBank/DDBJ databases">
        <title>Nyctiphanis sp. nov., isolated from the stomach of the euphausiid Nyctiphanes simplex (Hansen, 1911) in the Gulf of California.</title>
        <authorList>
            <person name="Gomez-Gil B."/>
            <person name="Aguilar-Mendez M."/>
            <person name="Lopez-Cortes A."/>
            <person name="Gomez-Gutierrez J."/>
            <person name="Roque A."/>
            <person name="Lang E."/>
            <person name="Gonzalez-Castillo A."/>
        </authorList>
    </citation>
    <scope>NUCLEOTIDE SEQUENCE [LARGE SCALE GENOMIC DNA]</scope>
    <source>
        <strain evidence="1 2">CAIM 600</strain>
    </source>
</reference>
<comment type="caution">
    <text evidence="1">The sequence shown here is derived from an EMBL/GenBank/DDBJ whole genome shotgun (WGS) entry which is preliminary data.</text>
</comment>
<sequence length="133" mass="14987">MFGNNIGGGNYYQNMMQQYMQQNQQQQGLGFNANFAGLNFGGQIGGGVGNSWYQDFLTQKNEQLMFQQQLQTMLLNHENAMNKSKSNAVIESNKIASEHVKAKQNIANDYQSSTYDNSLKNIQKVSQANGRYL</sequence>
<proteinExistence type="predicted"/>
<organism evidence="1 2">
    <name type="scientific">Veronia nyctiphanis</name>
    <dbReference type="NCBI Taxonomy" id="1278244"/>
    <lineage>
        <taxon>Bacteria</taxon>
        <taxon>Pseudomonadati</taxon>
        <taxon>Pseudomonadota</taxon>
        <taxon>Gammaproteobacteria</taxon>
        <taxon>Vibrionales</taxon>
        <taxon>Vibrionaceae</taxon>
        <taxon>Veronia</taxon>
    </lineage>
</organism>
<keyword evidence="2" id="KW-1185">Reference proteome</keyword>
<dbReference type="EMBL" id="PEIB01000024">
    <property type="protein sequence ID" value="RXJ72271.1"/>
    <property type="molecule type" value="Genomic_DNA"/>
</dbReference>
<evidence type="ECO:0000313" key="2">
    <source>
        <dbReference type="Proteomes" id="UP000290287"/>
    </source>
</evidence>
<accession>A0A4Q0YTE2</accession>
<dbReference type="Proteomes" id="UP000290287">
    <property type="component" value="Unassembled WGS sequence"/>
</dbReference>
<gene>
    <name evidence="1" type="ORF">CS022_17145</name>
</gene>
<protein>
    <submittedName>
        <fullName evidence="1">Uncharacterized protein</fullName>
    </submittedName>
</protein>
<name>A0A4Q0YTE2_9GAMM</name>
<dbReference type="RefSeq" id="WP_129123290.1">
    <property type="nucleotide sequence ID" value="NZ_PEIB01000024.1"/>
</dbReference>